<dbReference type="Pfam" id="PF06998">
    <property type="entry name" value="DUF1307"/>
    <property type="match status" value="1"/>
</dbReference>
<feature type="chain" id="PRO_5038932479" evidence="1">
    <location>
        <begin position="22"/>
        <end position="153"/>
    </location>
</feature>
<protein>
    <submittedName>
        <fullName evidence="2">YehR family protein</fullName>
    </submittedName>
</protein>
<evidence type="ECO:0000313" key="3">
    <source>
        <dbReference type="Proteomes" id="UP000824263"/>
    </source>
</evidence>
<keyword evidence="1" id="KW-0732">Signal</keyword>
<comment type="caution">
    <text evidence="2">The sequence shown here is derived from an EMBL/GenBank/DDBJ whole genome shotgun (WGS) entry which is preliminary data.</text>
</comment>
<evidence type="ECO:0000313" key="2">
    <source>
        <dbReference type="EMBL" id="HIW83701.1"/>
    </source>
</evidence>
<dbReference type="SUPFAM" id="SSF160704">
    <property type="entry name" value="YehR-like"/>
    <property type="match status" value="1"/>
</dbReference>
<dbReference type="InterPro" id="IPR009736">
    <property type="entry name" value="DUF1307"/>
</dbReference>
<feature type="signal peptide" evidence="1">
    <location>
        <begin position="1"/>
        <end position="21"/>
    </location>
</feature>
<dbReference type="InterPro" id="IPR036699">
    <property type="entry name" value="YehR-like_sf"/>
</dbReference>
<reference evidence="2" key="2">
    <citation type="submission" date="2021-04" db="EMBL/GenBank/DDBJ databases">
        <authorList>
            <person name="Gilroy R."/>
        </authorList>
    </citation>
    <scope>NUCLEOTIDE SEQUENCE</scope>
    <source>
        <strain evidence="2">ChiSxjej1B13-11762</strain>
    </source>
</reference>
<organism evidence="2 3">
    <name type="scientific">Candidatus Dorea gallistercoris</name>
    <dbReference type="NCBI Taxonomy" id="2838542"/>
    <lineage>
        <taxon>Bacteria</taxon>
        <taxon>Bacillati</taxon>
        <taxon>Bacillota</taxon>
        <taxon>Clostridia</taxon>
        <taxon>Lachnospirales</taxon>
        <taxon>Lachnospiraceae</taxon>
        <taxon>Dorea</taxon>
    </lineage>
</organism>
<sequence>MKKILSFVLMLCLALGLTACGGEEEQQDVLVCTMEQSGMTFTMNFDAAGDKITNVEQVTVVDTSGFTEEQIAQLRTAIEDASAAYAEVEGVEYSTEESEGEIREVISIPVDDEEVLQAVIDQGLLPVEGENVTELSLEQTRQNLEDSGWTVEE</sequence>
<gene>
    <name evidence="2" type="ORF">H9873_05200</name>
</gene>
<dbReference type="PROSITE" id="PS51257">
    <property type="entry name" value="PROKAR_LIPOPROTEIN"/>
    <property type="match status" value="1"/>
</dbReference>
<name>A0A9D1UEJ1_9FIRM</name>
<accession>A0A9D1UEJ1</accession>
<dbReference type="AlphaFoldDB" id="A0A9D1UEJ1"/>
<reference evidence="2" key="1">
    <citation type="journal article" date="2021" name="PeerJ">
        <title>Extensive microbial diversity within the chicken gut microbiome revealed by metagenomics and culture.</title>
        <authorList>
            <person name="Gilroy R."/>
            <person name="Ravi A."/>
            <person name="Getino M."/>
            <person name="Pursley I."/>
            <person name="Horton D.L."/>
            <person name="Alikhan N.F."/>
            <person name="Baker D."/>
            <person name="Gharbi K."/>
            <person name="Hall N."/>
            <person name="Watson M."/>
            <person name="Adriaenssens E.M."/>
            <person name="Foster-Nyarko E."/>
            <person name="Jarju S."/>
            <person name="Secka A."/>
            <person name="Antonio M."/>
            <person name="Oren A."/>
            <person name="Chaudhuri R.R."/>
            <person name="La Ragione R."/>
            <person name="Hildebrand F."/>
            <person name="Pallen M.J."/>
        </authorList>
    </citation>
    <scope>NUCLEOTIDE SEQUENCE</scope>
    <source>
        <strain evidence="2">ChiSxjej1B13-11762</strain>
    </source>
</reference>
<proteinExistence type="predicted"/>
<dbReference type="Gene3D" id="3.30.1830.10">
    <property type="entry name" value="YehR-like"/>
    <property type="match status" value="1"/>
</dbReference>
<dbReference type="Proteomes" id="UP000824263">
    <property type="component" value="Unassembled WGS sequence"/>
</dbReference>
<dbReference type="EMBL" id="DXGF01000097">
    <property type="protein sequence ID" value="HIW83701.1"/>
    <property type="molecule type" value="Genomic_DNA"/>
</dbReference>
<evidence type="ECO:0000256" key="1">
    <source>
        <dbReference type="SAM" id="SignalP"/>
    </source>
</evidence>